<comment type="caution">
    <text evidence="3">The sequence shown here is derived from an EMBL/GenBank/DDBJ whole genome shotgun (WGS) entry which is preliminary data.</text>
</comment>
<proteinExistence type="predicted"/>
<name>A0ABT7VUC9_9GAMM</name>
<feature type="domain" description="ATPase" evidence="2">
    <location>
        <begin position="51"/>
        <end position="268"/>
    </location>
</feature>
<sequence>MWLKNESKNYANNEPLLNLDLVIMSTHFTSEYNSSKNPYIAGNSVGNSPAFVGRDDIFKEVERIVRHPHDHAIVLYGQRRIGKTSVLRELEAKLSKDSYCPVFFDLQDKAQVPLEFVLRELAHKISDVLHQDEPDLGSEPEVTFRHVWLPDVLNNLPQEKSLVLLFDEFDVLANPNDKKAGAAFFPYLRELLAIDHRRLNFVFVIGRKIDDLSNIVLSLFKGTPSKHVSLLEREEIFKLVRISETNNTLQWTEETIEKIWQQAGGHPYLTQRWCSRVWDHIYDKSSAKLPIVTLEDVNMALPEAFKASHGTLAWLWDGLPPAEKVVASALAGAGAKVITEAQLKTILNKSGVRIVLRELHNAPQTLKEWDLIEQVNGSGYRFRVELLRRWIAEYKPLSKVQVELDHIEPVADSLYQAAKKLYTNHQFDEALISLQQAVTLNPNHLGANLLLVDIL</sequence>
<organism evidence="3 4">
    <name type="scientific">Candidatus Marithioploca araucensis</name>
    <dbReference type="NCBI Taxonomy" id="70273"/>
    <lineage>
        <taxon>Bacteria</taxon>
        <taxon>Pseudomonadati</taxon>
        <taxon>Pseudomonadota</taxon>
        <taxon>Gammaproteobacteria</taxon>
        <taxon>Thiotrichales</taxon>
        <taxon>Thiotrichaceae</taxon>
        <taxon>Candidatus Marithioploca</taxon>
    </lineage>
</organism>
<keyword evidence="4" id="KW-1185">Reference proteome</keyword>
<dbReference type="InterPro" id="IPR027417">
    <property type="entry name" value="P-loop_NTPase"/>
</dbReference>
<dbReference type="Pfam" id="PF01637">
    <property type="entry name" value="ATPase_2"/>
    <property type="match status" value="1"/>
</dbReference>
<keyword evidence="3" id="KW-0067">ATP-binding</keyword>
<evidence type="ECO:0000313" key="3">
    <source>
        <dbReference type="EMBL" id="MDM8563153.1"/>
    </source>
</evidence>
<accession>A0ABT7VUC9</accession>
<reference evidence="3" key="1">
    <citation type="submission" date="2023-06" db="EMBL/GenBank/DDBJ databases">
        <title>Uncultivated large filamentous bacteria from sulfidic sediments reveal new species and different genomic features in energy metabolism and defense.</title>
        <authorList>
            <person name="Fonseca A."/>
        </authorList>
    </citation>
    <scope>NUCLEOTIDE SEQUENCE</scope>
    <source>
        <strain evidence="3">HSG4</strain>
    </source>
</reference>
<dbReference type="SMART" id="SM00028">
    <property type="entry name" value="TPR"/>
    <property type="match status" value="1"/>
</dbReference>
<dbReference type="PANTHER" id="PTHR34301">
    <property type="entry name" value="DNA-BINDING PROTEIN-RELATED"/>
    <property type="match status" value="1"/>
</dbReference>
<dbReference type="EMBL" id="JAUCGM010000476">
    <property type="protein sequence ID" value="MDM8563153.1"/>
    <property type="molecule type" value="Genomic_DNA"/>
</dbReference>
<dbReference type="Gene3D" id="3.40.50.300">
    <property type="entry name" value="P-loop containing nucleotide triphosphate hydrolases"/>
    <property type="match status" value="1"/>
</dbReference>
<evidence type="ECO:0000259" key="2">
    <source>
        <dbReference type="Pfam" id="PF01637"/>
    </source>
</evidence>
<dbReference type="InterPro" id="IPR011579">
    <property type="entry name" value="ATPase_dom"/>
</dbReference>
<dbReference type="PROSITE" id="PS50005">
    <property type="entry name" value="TPR"/>
    <property type="match status" value="1"/>
</dbReference>
<feature type="repeat" description="TPR" evidence="1">
    <location>
        <begin position="411"/>
        <end position="444"/>
    </location>
</feature>
<evidence type="ECO:0000313" key="4">
    <source>
        <dbReference type="Proteomes" id="UP001171945"/>
    </source>
</evidence>
<protein>
    <submittedName>
        <fullName evidence="3">ATP-binding protein</fullName>
    </submittedName>
</protein>
<evidence type="ECO:0000256" key="1">
    <source>
        <dbReference type="PROSITE-ProRule" id="PRU00339"/>
    </source>
</evidence>
<keyword evidence="1" id="KW-0802">TPR repeat</keyword>
<dbReference type="InterPro" id="IPR019734">
    <property type="entry name" value="TPR_rpt"/>
</dbReference>
<feature type="non-terminal residue" evidence="3">
    <location>
        <position position="455"/>
    </location>
</feature>
<dbReference type="PANTHER" id="PTHR34301:SF8">
    <property type="entry name" value="ATPASE DOMAIN-CONTAINING PROTEIN"/>
    <property type="match status" value="1"/>
</dbReference>
<gene>
    <name evidence="3" type="ORF">QUF54_07355</name>
</gene>
<keyword evidence="3" id="KW-0547">Nucleotide-binding</keyword>
<dbReference type="GO" id="GO:0005524">
    <property type="term" value="F:ATP binding"/>
    <property type="evidence" value="ECO:0007669"/>
    <property type="project" value="UniProtKB-KW"/>
</dbReference>
<dbReference type="SUPFAM" id="SSF52540">
    <property type="entry name" value="P-loop containing nucleoside triphosphate hydrolases"/>
    <property type="match status" value="1"/>
</dbReference>
<dbReference type="Proteomes" id="UP001171945">
    <property type="component" value="Unassembled WGS sequence"/>
</dbReference>